<dbReference type="EMBL" id="JABBWK010000105">
    <property type="protein sequence ID" value="KAG1893237.1"/>
    <property type="molecule type" value="Genomic_DNA"/>
</dbReference>
<accession>A0AAD4DSY4</accession>
<keyword evidence="3" id="KW-1185">Reference proteome</keyword>
<evidence type="ECO:0000313" key="3">
    <source>
        <dbReference type="Proteomes" id="UP001195769"/>
    </source>
</evidence>
<dbReference type="AlphaFoldDB" id="A0AAD4DSY4"/>
<proteinExistence type="predicted"/>
<evidence type="ECO:0000313" key="2">
    <source>
        <dbReference type="EMBL" id="KAG1893237.1"/>
    </source>
</evidence>
<sequence>MPPTSYIHPIPQPTHLRLVYSVCARYPLHPTTLFRLICIIHLTFTSITQRTSGSSVSSISPSPLAHQTPGSSVSSISPSPLSHNALPAHLYHPYRQIFPLSTGWNIMRPTCLHFTWDPQPTRLPLYPIPPAHLSSIIPHTPGSLVFHCASHTGPLIFHCASHTGPLVSIAPGTTGPLIFHCASHTGPLISIAPGTTGPLVFHCASHTGPLVSIAPLPPAHSSSIVLLIPAHPSLLYFAYRPTRLHCTPYPRPTRLQLYFSSQPTRLYCTSHTGPPVSIALHTPGPLVPIIPISLAHSFTLHTIQPAHSSL</sequence>
<dbReference type="RefSeq" id="XP_041218813.1">
    <property type="nucleotide sequence ID" value="XM_041368342.1"/>
</dbReference>
<feature type="region of interest" description="Disordered" evidence="1">
    <location>
        <begin position="52"/>
        <end position="77"/>
    </location>
</feature>
<organism evidence="2 3">
    <name type="scientific">Suillus fuscotomentosus</name>
    <dbReference type="NCBI Taxonomy" id="1912939"/>
    <lineage>
        <taxon>Eukaryota</taxon>
        <taxon>Fungi</taxon>
        <taxon>Dikarya</taxon>
        <taxon>Basidiomycota</taxon>
        <taxon>Agaricomycotina</taxon>
        <taxon>Agaricomycetes</taxon>
        <taxon>Agaricomycetidae</taxon>
        <taxon>Boletales</taxon>
        <taxon>Suillineae</taxon>
        <taxon>Suillaceae</taxon>
        <taxon>Suillus</taxon>
    </lineage>
</organism>
<gene>
    <name evidence="2" type="ORF">F5891DRAFT_1196688</name>
</gene>
<comment type="caution">
    <text evidence="2">The sequence shown here is derived from an EMBL/GenBank/DDBJ whole genome shotgun (WGS) entry which is preliminary data.</text>
</comment>
<name>A0AAD4DSY4_9AGAM</name>
<dbReference type="GeneID" id="64662640"/>
<dbReference type="Proteomes" id="UP001195769">
    <property type="component" value="Unassembled WGS sequence"/>
</dbReference>
<evidence type="ECO:0000256" key="1">
    <source>
        <dbReference type="SAM" id="MobiDB-lite"/>
    </source>
</evidence>
<protein>
    <submittedName>
        <fullName evidence="2">Uncharacterized protein</fullName>
    </submittedName>
</protein>
<reference evidence="2" key="1">
    <citation type="journal article" date="2020" name="New Phytol.">
        <title>Comparative genomics reveals dynamic genome evolution in host specialist ectomycorrhizal fungi.</title>
        <authorList>
            <person name="Lofgren L.A."/>
            <person name="Nguyen N.H."/>
            <person name="Vilgalys R."/>
            <person name="Ruytinx J."/>
            <person name="Liao H.L."/>
            <person name="Branco S."/>
            <person name="Kuo A."/>
            <person name="LaButti K."/>
            <person name="Lipzen A."/>
            <person name="Andreopoulos W."/>
            <person name="Pangilinan J."/>
            <person name="Riley R."/>
            <person name="Hundley H."/>
            <person name="Na H."/>
            <person name="Barry K."/>
            <person name="Grigoriev I.V."/>
            <person name="Stajich J.E."/>
            <person name="Kennedy P.G."/>
        </authorList>
    </citation>
    <scope>NUCLEOTIDE SEQUENCE</scope>
    <source>
        <strain evidence="2">FC203</strain>
    </source>
</reference>